<proteinExistence type="predicted"/>
<dbReference type="Proteomes" id="UP001139408">
    <property type="component" value="Unassembled WGS sequence"/>
</dbReference>
<organism evidence="1 2">
    <name type="scientific">Shewanella algicola</name>
    <dbReference type="NCBI Taxonomy" id="640633"/>
    <lineage>
        <taxon>Bacteria</taxon>
        <taxon>Pseudomonadati</taxon>
        <taxon>Pseudomonadota</taxon>
        <taxon>Gammaproteobacteria</taxon>
        <taxon>Alteromonadales</taxon>
        <taxon>Shewanellaceae</taxon>
        <taxon>Shewanella</taxon>
    </lineage>
</organism>
<protein>
    <submittedName>
        <fullName evidence="1">Uncharacterized protein</fullName>
    </submittedName>
</protein>
<keyword evidence="2" id="KW-1185">Reference proteome</keyword>
<dbReference type="AlphaFoldDB" id="A0A9X1Z9A0"/>
<comment type="caution">
    <text evidence="1">The sequence shown here is derived from an EMBL/GenBank/DDBJ whole genome shotgun (WGS) entry which is preliminary data.</text>
</comment>
<evidence type="ECO:0000313" key="1">
    <source>
        <dbReference type="EMBL" id="MCL1107347.1"/>
    </source>
</evidence>
<gene>
    <name evidence="1" type="ORF">L2749_19200</name>
</gene>
<dbReference type="RefSeq" id="WP_188923202.1">
    <property type="nucleotide sequence ID" value="NZ_BMQI01000066.1"/>
</dbReference>
<dbReference type="EMBL" id="JAKILJ010000057">
    <property type="protein sequence ID" value="MCL1107347.1"/>
    <property type="molecule type" value="Genomic_DNA"/>
</dbReference>
<name>A0A9X1Z9A0_9GAMM</name>
<dbReference type="InterPro" id="IPR013398">
    <property type="entry name" value="CRISPR-assoc_prot_Csy2"/>
</dbReference>
<sequence length="698" mass="79628">MVIKHLSELLQIKELDERTEAIRRGFSSFTDSVDVTGCEKEALIILVNLTFPKKAVKDVLDKKHAKATLKDEYHLNECIKQVEWFHTHNLKYPDIRVSKQRLIAKPIVPQRQVLSSADCSPTLGWSNNSAKINLAKLFVCYFYWQGRLVCLANIFCGGIPKEWLSAFKALGVSAKSLNVISAQVQLRLPQSELPSYVDKYSTQVLMPYHDSYTSITPVVSHGLQVELQQAASRREGRYTHLNYNRPGAVSELVAGLGGKVRCLNYPPKISDNKSNFHESMLTRLEHGQSLFDQYALLRNEFPNALDKLVDNYTELAVKQRRQAKVASLKQVRHSLSAWLAPLIEGRKAVEENDVDIKAGLLNQDGIEWQLLNHPDSDWESLLPLLFSHLNFMLSNSNKTRKYAYHPDLMKPLKNQLLWILKQLSRGPAEVVDAKKLQRYLHLKNISVYDAQLLSNPYCFGLPSLTAVWGMMHNYQRKLNAMLGTTIRLTSFAWFIREFDYVKGTQLPEFAMQGRKESEFRRPGIIDKRNGDLVFDLVIHIDGYEDDLAKLDNSTTKLKACFLSRFAGGTMHGPSVNADYEWCKLYENEDLLYSILSRFPAYGKWVMPTKHSINSVRELTVLLENNASLCSVMAGYMLLEKPKARAGSIAPLHSYGEPVIGLASCDSAIDIRLQGQLNFYRRAFWFLEAKEQFLLMKRI</sequence>
<evidence type="ECO:0000313" key="2">
    <source>
        <dbReference type="Proteomes" id="UP001139408"/>
    </source>
</evidence>
<reference evidence="1" key="1">
    <citation type="submission" date="2022-01" db="EMBL/GenBank/DDBJ databases">
        <title>Whole genome-based taxonomy of the Shewanellaceae.</title>
        <authorList>
            <person name="Martin-Rodriguez A.J."/>
        </authorList>
    </citation>
    <scope>NUCLEOTIDE SEQUENCE</scope>
    <source>
        <strain evidence="1">DSM 23803</strain>
    </source>
</reference>
<dbReference type="Pfam" id="PF09614">
    <property type="entry name" value="Cas_Csy2"/>
    <property type="match status" value="1"/>
</dbReference>
<accession>A0A9X1Z9A0</accession>